<evidence type="ECO:0000313" key="2">
    <source>
        <dbReference type="Proteomes" id="UP000774326"/>
    </source>
</evidence>
<reference evidence="1" key="2">
    <citation type="submission" date="2021-01" db="EMBL/GenBank/DDBJ databases">
        <authorList>
            <person name="Schikora-Tamarit M.A."/>
        </authorList>
    </citation>
    <scope>NUCLEOTIDE SEQUENCE</scope>
    <source>
        <strain evidence="1">CBS2887</strain>
    </source>
</reference>
<comment type="caution">
    <text evidence="1">The sequence shown here is derived from an EMBL/GenBank/DDBJ whole genome shotgun (WGS) entry which is preliminary data.</text>
</comment>
<protein>
    <submittedName>
        <fullName evidence="1">Uncharacterized protein</fullName>
    </submittedName>
</protein>
<dbReference type="Proteomes" id="UP000774326">
    <property type="component" value="Unassembled WGS sequence"/>
</dbReference>
<keyword evidence="2" id="KW-1185">Reference proteome</keyword>
<proteinExistence type="predicted"/>
<sequence length="209" mass="23669">MCCRCEKRDLFSDEDFLKYAHISNLTDWYQVLRGSGYNITLDPHNAATYYDLESSIIGVNSSSVVYNEGVRTAYIHHGTNASMIHFDLQSAKDTGDIGKRGVDPYGNGYDDEGFKGHEGFKGQWCHSYGNSETLNPVNDWSMMNQLVEEETGGGQTQHYNLWFFGAYDNNHNGAQIAGIEIEAETVIYKYNEEWSEEGICDTGEYMVEE</sequence>
<organism evidence="1 2">
    <name type="scientific">Wickerhamomyces pijperi</name>
    <name type="common">Yeast</name>
    <name type="synonym">Pichia pijperi</name>
    <dbReference type="NCBI Taxonomy" id="599730"/>
    <lineage>
        <taxon>Eukaryota</taxon>
        <taxon>Fungi</taxon>
        <taxon>Dikarya</taxon>
        <taxon>Ascomycota</taxon>
        <taxon>Saccharomycotina</taxon>
        <taxon>Saccharomycetes</taxon>
        <taxon>Phaffomycetales</taxon>
        <taxon>Wickerhamomycetaceae</taxon>
        <taxon>Wickerhamomyces</taxon>
    </lineage>
</organism>
<dbReference type="AlphaFoldDB" id="A0A9P8QD26"/>
<accession>A0A9P8QD26</accession>
<gene>
    <name evidence="1" type="ORF">WICPIJ_001814</name>
</gene>
<dbReference type="EMBL" id="JAEUBG010000928">
    <property type="protein sequence ID" value="KAH3687219.1"/>
    <property type="molecule type" value="Genomic_DNA"/>
</dbReference>
<evidence type="ECO:0000313" key="1">
    <source>
        <dbReference type="EMBL" id="KAH3687219.1"/>
    </source>
</evidence>
<name>A0A9P8QD26_WICPI</name>
<reference evidence="1" key="1">
    <citation type="journal article" date="2021" name="Open Biol.">
        <title>Shared evolutionary footprints suggest mitochondrial oxidative damage underlies multiple complex I losses in fungi.</title>
        <authorList>
            <person name="Schikora-Tamarit M.A."/>
            <person name="Marcet-Houben M."/>
            <person name="Nosek J."/>
            <person name="Gabaldon T."/>
        </authorList>
    </citation>
    <scope>NUCLEOTIDE SEQUENCE</scope>
    <source>
        <strain evidence="1">CBS2887</strain>
    </source>
</reference>